<evidence type="ECO:0000256" key="1">
    <source>
        <dbReference type="SAM" id="SignalP"/>
    </source>
</evidence>
<dbReference type="InParanoid" id="A0A2K3DVS6"/>
<dbReference type="ExpressionAtlas" id="A0A2K3DVS6">
    <property type="expression patterns" value="differential"/>
</dbReference>
<keyword evidence="1" id="KW-0732">Signal</keyword>
<dbReference type="PANTHER" id="PTHR37475">
    <property type="entry name" value="ZYGOTE-SPECIFIC CLASS V COPY B GENE PROTEIN"/>
    <property type="match status" value="1"/>
</dbReference>
<dbReference type="KEGG" id="cre:CHLRE_03g151900v5"/>
<reference evidence="2 3" key="1">
    <citation type="journal article" date="2007" name="Science">
        <title>The Chlamydomonas genome reveals the evolution of key animal and plant functions.</title>
        <authorList>
            <person name="Merchant S.S."/>
            <person name="Prochnik S.E."/>
            <person name="Vallon O."/>
            <person name="Harris E.H."/>
            <person name="Karpowicz S.J."/>
            <person name="Witman G.B."/>
            <person name="Terry A."/>
            <person name="Salamov A."/>
            <person name="Fritz-Laylin L.K."/>
            <person name="Marechal-Drouard L."/>
            <person name="Marshall W.F."/>
            <person name="Qu L.H."/>
            <person name="Nelson D.R."/>
            <person name="Sanderfoot A.A."/>
            <person name="Spalding M.H."/>
            <person name="Kapitonov V.V."/>
            <person name="Ren Q."/>
            <person name="Ferris P."/>
            <person name="Lindquist E."/>
            <person name="Shapiro H."/>
            <person name="Lucas S.M."/>
            <person name="Grimwood J."/>
            <person name="Schmutz J."/>
            <person name="Cardol P."/>
            <person name="Cerutti H."/>
            <person name="Chanfreau G."/>
            <person name="Chen C.L."/>
            <person name="Cognat V."/>
            <person name="Croft M.T."/>
            <person name="Dent R."/>
            <person name="Dutcher S."/>
            <person name="Fernandez E."/>
            <person name="Fukuzawa H."/>
            <person name="Gonzalez-Ballester D."/>
            <person name="Gonzalez-Halphen D."/>
            <person name="Hallmann A."/>
            <person name="Hanikenne M."/>
            <person name="Hippler M."/>
            <person name="Inwood W."/>
            <person name="Jabbari K."/>
            <person name="Kalanon M."/>
            <person name="Kuras R."/>
            <person name="Lefebvre P.A."/>
            <person name="Lemaire S.D."/>
            <person name="Lobanov A.V."/>
            <person name="Lohr M."/>
            <person name="Manuell A."/>
            <person name="Meier I."/>
            <person name="Mets L."/>
            <person name="Mittag M."/>
            <person name="Mittelmeier T."/>
            <person name="Moroney J.V."/>
            <person name="Moseley J."/>
            <person name="Napoli C."/>
            <person name="Nedelcu A.M."/>
            <person name="Niyogi K."/>
            <person name="Novoselov S.V."/>
            <person name="Paulsen I.T."/>
            <person name="Pazour G."/>
            <person name="Purton S."/>
            <person name="Ral J.P."/>
            <person name="Riano-Pachon D.M."/>
            <person name="Riekhof W."/>
            <person name="Rymarquis L."/>
            <person name="Schroda M."/>
            <person name="Stern D."/>
            <person name="Umen J."/>
            <person name="Willows R."/>
            <person name="Wilson N."/>
            <person name="Zimmer S.L."/>
            <person name="Allmer J."/>
            <person name="Balk J."/>
            <person name="Bisova K."/>
            <person name="Chen C.J."/>
            <person name="Elias M."/>
            <person name="Gendler K."/>
            <person name="Hauser C."/>
            <person name="Lamb M.R."/>
            <person name="Ledford H."/>
            <person name="Long J.C."/>
            <person name="Minagawa J."/>
            <person name="Page M.D."/>
            <person name="Pan J."/>
            <person name="Pootakham W."/>
            <person name="Roje S."/>
            <person name="Rose A."/>
            <person name="Stahlberg E."/>
            <person name="Terauchi A.M."/>
            <person name="Yang P."/>
            <person name="Ball S."/>
            <person name="Bowler C."/>
            <person name="Dieckmann C.L."/>
            <person name="Gladyshev V.N."/>
            <person name="Green P."/>
            <person name="Jorgensen R."/>
            <person name="Mayfield S."/>
            <person name="Mueller-Roeber B."/>
            <person name="Rajamani S."/>
            <person name="Sayre R.T."/>
            <person name="Brokstein P."/>
            <person name="Dubchak I."/>
            <person name="Goodstein D."/>
            <person name="Hornick L."/>
            <person name="Huang Y.W."/>
            <person name="Jhaveri J."/>
            <person name="Luo Y."/>
            <person name="Martinez D."/>
            <person name="Ngau W.C."/>
            <person name="Otillar B."/>
            <person name="Poliakov A."/>
            <person name="Porter A."/>
            <person name="Szajkowski L."/>
            <person name="Werner G."/>
            <person name="Zhou K."/>
            <person name="Grigoriev I.V."/>
            <person name="Rokhsar D.S."/>
            <person name="Grossman A.R."/>
        </authorList>
    </citation>
    <scope>NUCLEOTIDE SEQUENCE [LARGE SCALE GENOMIC DNA]</scope>
    <source>
        <strain evidence="3">CC-503</strain>
    </source>
</reference>
<gene>
    <name evidence="2" type="ORF">CHLRE_03g151900v5</name>
</gene>
<feature type="signal peptide" evidence="1">
    <location>
        <begin position="1"/>
        <end position="25"/>
    </location>
</feature>
<organism evidence="2 3">
    <name type="scientific">Chlamydomonas reinhardtii</name>
    <name type="common">Chlamydomonas smithii</name>
    <dbReference type="NCBI Taxonomy" id="3055"/>
    <lineage>
        <taxon>Eukaryota</taxon>
        <taxon>Viridiplantae</taxon>
        <taxon>Chlorophyta</taxon>
        <taxon>core chlorophytes</taxon>
        <taxon>Chlorophyceae</taxon>
        <taxon>CS clade</taxon>
        <taxon>Chlamydomonadales</taxon>
        <taxon>Chlamydomonadaceae</taxon>
        <taxon>Chlamydomonas</taxon>
    </lineage>
</organism>
<dbReference type="EMBL" id="CM008964">
    <property type="protein sequence ID" value="PNW84626.1"/>
    <property type="molecule type" value="Genomic_DNA"/>
</dbReference>
<feature type="chain" id="PRO_5014401101" description="Zygote-specific protein" evidence="1">
    <location>
        <begin position="26"/>
        <end position="87"/>
    </location>
</feature>
<dbReference type="Proteomes" id="UP000006906">
    <property type="component" value="Chromosome 3"/>
</dbReference>
<dbReference type="RefSeq" id="XP_042925655.1">
    <property type="nucleotide sequence ID" value="XM_043060526.1"/>
</dbReference>
<dbReference type="OMA" id="ACNTAYG"/>
<dbReference type="AlphaFoldDB" id="A0A2K3DVS6"/>
<evidence type="ECO:0000313" key="2">
    <source>
        <dbReference type="EMBL" id="PNW84626.1"/>
    </source>
</evidence>
<accession>A0A2K3DVS6</accession>
<dbReference type="OrthoDB" id="10063670at2759"/>
<sequence length="87" mass="8529">MKGFAKSLLLALAILLATAFSATHAGPVAYGICQTGCNSVAVACYSAAGFTFGVPSWGAAAPSSIAACNVALGKCMSSCVAAGLWPI</sequence>
<evidence type="ECO:0008006" key="4">
    <source>
        <dbReference type="Google" id="ProtNLM"/>
    </source>
</evidence>
<keyword evidence="3" id="KW-1185">Reference proteome</keyword>
<dbReference type="PANTHER" id="PTHR37475:SF1">
    <property type="entry name" value="ZYGOTE-SPECIFIC PROTEIN"/>
    <property type="match status" value="1"/>
</dbReference>
<proteinExistence type="predicted"/>
<dbReference type="Gramene" id="PNW84626">
    <property type="protein sequence ID" value="PNW84626"/>
    <property type="gene ID" value="CHLRE_03g151900v5"/>
</dbReference>
<protein>
    <recommendedName>
        <fullName evidence="4">Zygote-specific protein</fullName>
    </recommendedName>
</protein>
<dbReference type="GeneID" id="5721119"/>
<dbReference type="PaxDb" id="3055-EDP01444"/>
<dbReference type="STRING" id="3055.A0A2K3DVS6"/>
<name>A0A2K3DVS6_CHLRE</name>
<evidence type="ECO:0000313" key="3">
    <source>
        <dbReference type="Proteomes" id="UP000006906"/>
    </source>
</evidence>